<organism evidence="3 4">
    <name type="scientific">Desmophyllum pertusum</name>
    <dbReference type="NCBI Taxonomy" id="174260"/>
    <lineage>
        <taxon>Eukaryota</taxon>
        <taxon>Metazoa</taxon>
        <taxon>Cnidaria</taxon>
        <taxon>Anthozoa</taxon>
        <taxon>Hexacorallia</taxon>
        <taxon>Scleractinia</taxon>
        <taxon>Caryophylliina</taxon>
        <taxon>Caryophylliidae</taxon>
        <taxon>Desmophyllum</taxon>
    </lineage>
</organism>
<dbReference type="AlphaFoldDB" id="A0A9X0D1I0"/>
<protein>
    <submittedName>
        <fullName evidence="3">Uncharacterized protein</fullName>
    </submittedName>
</protein>
<gene>
    <name evidence="3" type="ORF">OS493_001570</name>
</gene>
<reference evidence="3" key="1">
    <citation type="submission" date="2023-01" db="EMBL/GenBank/DDBJ databases">
        <title>Genome assembly of the deep-sea coral Lophelia pertusa.</title>
        <authorList>
            <person name="Herrera S."/>
            <person name="Cordes E."/>
        </authorList>
    </citation>
    <scope>NUCLEOTIDE SEQUENCE</scope>
    <source>
        <strain evidence="3">USNM1676648</strain>
        <tissue evidence="3">Polyp</tissue>
    </source>
</reference>
<keyword evidence="2" id="KW-1133">Transmembrane helix</keyword>
<keyword evidence="1" id="KW-0175">Coiled coil</keyword>
<evidence type="ECO:0000313" key="3">
    <source>
        <dbReference type="EMBL" id="KAJ7381434.1"/>
    </source>
</evidence>
<dbReference type="OrthoDB" id="5988582at2759"/>
<evidence type="ECO:0000256" key="2">
    <source>
        <dbReference type="SAM" id="Phobius"/>
    </source>
</evidence>
<feature type="coiled-coil region" evidence="1">
    <location>
        <begin position="25"/>
        <end position="52"/>
    </location>
</feature>
<evidence type="ECO:0000313" key="4">
    <source>
        <dbReference type="Proteomes" id="UP001163046"/>
    </source>
</evidence>
<feature type="transmembrane region" description="Helical" evidence="2">
    <location>
        <begin position="176"/>
        <end position="198"/>
    </location>
</feature>
<evidence type="ECO:0000256" key="1">
    <source>
        <dbReference type="SAM" id="Coils"/>
    </source>
</evidence>
<sequence>MAAIGLALTNVAFGIGNIGAGIGFGVAEQNKMDDLNSKAEKLKNDVNTAGNLYDHIYYLVAVNAKRVKKALDKLPSDMLDKLQKDITDDISASKAEEAIKTMAKVLGYVGDAAGLSSGLLQVVRYFRTRKAKGEEPTEPVEDPFEYVPLDGSEPPAVTEPESSFTKTPKLDRAINGLNIAGIVFGVAGLATTIGLGVWTLDKLNKAIDDVEKKQTQVSKFLKAMQDALDPIVEAAGLPAKSYADLTTMAATWKKISENFDSYEKAMYYAIQGYFLKKSLDDIKKMVAKQSDAGKPFPDDAYPLAKTLADDIKYEFDKKKTDKEIVSFFATDNPKISLRFVFDEFFISSLRWY</sequence>
<dbReference type="Proteomes" id="UP001163046">
    <property type="component" value="Unassembled WGS sequence"/>
</dbReference>
<comment type="caution">
    <text evidence="3">The sequence shown here is derived from an EMBL/GenBank/DDBJ whole genome shotgun (WGS) entry which is preliminary data.</text>
</comment>
<keyword evidence="2" id="KW-0472">Membrane</keyword>
<dbReference type="EMBL" id="MU826350">
    <property type="protein sequence ID" value="KAJ7381434.1"/>
    <property type="molecule type" value="Genomic_DNA"/>
</dbReference>
<keyword evidence="4" id="KW-1185">Reference proteome</keyword>
<accession>A0A9X0D1I0</accession>
<proteinExistence type="predicted"/>
<name>A0A9X0D1I0_9CNID</name>
<keyword evidence="2" id="KW-0812">Transmembrane</keyword>